<dbReference type="AlphaFoldDB" id="A0A0A0DDG2"/>
<dbReference type="RefSeq" id="WP_034830569.1">
    <property type="nucleotide sequence ID" value="NZ_JANX01000001.1"/>
</dbReference>
<dbReference type="InterPro" id="IPR014719">
    <property type="entry name" value="Ribosomal_bL12_C/ClpS-like"/>
</dbReference>
<accession>A0A0A0DDG2</accession>
<organism evidence="1 2">
    <name type="scientific">Inquilinus limosus MP06</name>
    <dbReference type="NCBI Taxonomy" id="1398085"/>
    <lineage>
        <taxon>Bacteria</taxon>
        <taxon>Pseudomonadati</taxon>
        <taxon>Pseudomonadota</taxon>
        <taxon>Alphaproteobacteria</taxon>
        <taxon>Rhodospirillales</taxon>
        <taxon>Rhodospirillaceae</taxon>
        <taxon>Inquilinus</taxon>
    </lineage>
</organism>
<dbReference type="EMBL" id="JANX01000001">
    <property type="protein sequence ID" value="KGM36159.1"/>
    <property type="molecule type" value="Genomic_DNA"/>
</dbReference>
<sequence length="155" mass="17597">MQIHLTILVNPDPMAQRIPDIKTLREITGFGLKHSKDMIEGVAYDVILSVTQLNELLVAFPNRIRIGEPVHDQFEHYEVDRSDEHPTDVVLHMDHDKHWDALHTLSIRPERMITGVRLSRDRAIEILGQIAIDGIVLPSIARAINPNVLVARTNP</sequence>
<comment type="caution">
    <text evidence="1">The sequence shown here is derived from an EMBL/GenBank/DDBJ whole genome shotgun (WGS) entry which is preliminary data.</text>
</comment>
<protein>
    <submittedName>
        <fullName evidence="1">Uncharacterized protein</fullName>
    </submittedName>
</protein>
<name>A0A0A0DDG2_9PROT</name>
<proteinExistence type="predicted"/>
<dbReference type="Gene3D" id="3.30.1390.10">
    <property type="match status" value="1"/>
</dbReference>
<evidence type="ECO:0000313" key="1">
    <source>
        <dbReference type="EMBL" id="KGM36159.1"/>
    </source>
</evidence>
<evidence type="ECO:0000313" key="2">
    <source>
        <dbReference type="Proteomes" id="UP000029995"/>
    </source>
</evidence>
<reference evidence="1 2" key="1">
    <citation type="submission" date="2014-01" db="EMBL/GenBank/DDBJ databases">
        <title>Genome sequence determination for a cystic fibrosis isolate, Inquilinus limosus.</title>
        <authorList>
            <person name="Pino M."/>
            <person name="Di Conza J."/>
            <person name="Gutkind G."/>
        </authorList>
    </citation>
    <scope>NUCLEOTIDE SEQUENCE [LARGE SCALE GENOMIC DNA]</scope>
    <source>
        <strain evidence="1 2">MP06</strain>
    </source>
</reference>
<gene>
    <name evidence="1" type="ORF">P409_00495</name>
</gene>
<dbReference type="Proteomes" id="UP000029995">
    <property type="component" value="Unassembled WGS sequence"/>
</dbReference>